<dbReference type="RefSeq" id="WP_235894753.1">
    <property type="nucleotide sequence ID" value="NZ_FAOO01000026.1"/>
</dbReference>
<evidence type="ECO:0000313" key="3">
    <source>
        <dbReference type="EMBL" id="CUU08885.1"/>
    </source>
</evidence>
<accession>A0A0S4NDD0</accession>
<dbReference type="Pfam" id="PF13411">
    <property type="entry name" value="MerR_1"/>
    <property type="match status" value="1"/>
</dbReference>
<keyword evidence="4" id="KW-1185">Reference proteome</keyword>
<organism evidence="3 4">
    <name type="scientific">Candidatus Thermokryptus mobilis</name>
    <dbReference type="NCBI Taxonomy" id="1643428"/>
    <lineage>
        <taxon>Bacteria</taxon>
        <taxon>Pseudomonadati</taxon>
        <taxon>Candidatus Kryptoniota</taxon>
        <taxon>Candidatus Thermokryptus</taxon>
    </lineage>
</organism>
<dbReference type="InterPro" id="IPR009061">
    <property type="entry name" value="DNA-bd_dom_put_sf"/>
</dbReference>
<dbReference type="AlphaFoldDB" id="A0A0S4NDD0"/>
<name>A0A0S4NDD0_9BACT</name>
<dbReference type="PROSITE" id="PS00552">
    <property type="entry name" value="HTH_MERR_1"/>
    <property type="match status" value="1"/>
</dbReference>
<dbReference type="InterPro" id="IPR000551">
    <property type="entry name" value="MerR-type_HTH_dom"/>
</dbReference>
<dbReference type="PANTHER" id="PTHR30204:SF58">
    <property type="entry name" value="HTH-TYPE TRANSCRIPTIONAL REGULATOR YFMP"/>
    <property type="match status" value="1"/>
</dbReference>
<evidence type="ECO:0000313" key="4">
    <source>
        <dbReference type="Proteomes" id="UP000320623"/>
    </source>
</evidence>
<sequence>MKPINKKEPIFPIGIVAQRLGISESTIRMYEREGLIIPYKKESGHRLFSERDMERIECIKKTIAEKKISIAGIRRLLALIPCWEIKNCPIEIRNECPAYVDYEKPCWLHKVNLKGDCATNECRECEVYNSIKSCDELKELLKKYLVSSQV</sequence>
<dbReference type="SMART" id="SM00422">
    <property type="entry name" value="HTH_MERR"/>
    <property type="match status" value="1"/>
</dbReference>
<dbReference type="PANTHER" id="PTHR30204">
    <property type="entry name" value="REDOX-CYCLING DRUG-SENSING TRANSCRIPTIONAL ACTIVATOR SOXR"/>
    <property type="match status" value="1"/>
</dbReference>
<dbReference type="PRINTS" id="PR00040">
    <property type="entry name" value="HTHMERR"/>
</dbReference>
<dbReference type="GO" id="GO:0003700">
    <property type="term" value="F:DNA-binding transcription factor activity"/>
    <property type="evidence" value="ECO:0007669"/>
    <property type="project" value="InterPro"/>
</dbReference>
<protein>
    <submittedName>
        <fullName evidence="3">MerR family transcriptional regulator, heat shock protein HspR</fullName>
    </submittedName>
</protein>
<proteinExistence type="predicted"/>
<dbReference type="Gene3D" id="1.10.1660.10">
    <property type="match status" value="1"/>
</dbReference>
<dbReference type="EMBL" id="FAOO01000026">
    <property type="protein sequence ID" value="CUU08885.1"/>
    <property type="molecule type" value="Genomic_DNA"/>
</dbReference>
<feature type="domain" description="HTH merR-type" evidence="2">
    <location>
        <begin position="10"/>
        <end position="79"/>
    </location>
</feature>
<keyword evidence="1" id="KW-0238">DNA-binding</keyword>
<reference evidence="4" key="1">
    <citation type="submission" date="2015-11" db="EMBL/GenBank/DDBJ databases">
        <authorList>
            <person name="Varghese N."/>
        </authorList>
    </citation>
    <scope>NUCLEOTIDE SEQUENCE [LARGE SCALE GENOMIC DNA]</scope>
</reference>
<dbReference type="GO" id="GO:0003677">
    <property type="term" value="F:DNA binding"/>
    <property type="evidence" value="ECO:0007669"/>
    <property type="project" value="UniProtKB-KW"/>
</dbReference>
<dbReference type="SUPFAM" id="SSF46955">
    <property type="entry name" value="Putative DNA-binding domain"/>
    <property type="match status" value="1"/>
</dbReference>
<keyword evidence="3" id="KW-0346">Stress response</keyword>
<evidence type="ECO:0000256" key="1">
    <source>
        <dbReference type="ARBA" id="ARBA00023125"/>
    </source>
</evidence>
<dbReference type="STRING" id="1643428.GCA_001442855_02151"/>
<gene>
    <name evidence="3" type="ORF">JGI1_02199</name>
</gene>
<dbReference type="Proteomes" id="UP000320623">
    <property type="component" value="Unassembled WGS sequence"/>
</dbReference>
<dbReference type="InterPro" id="IPR047057">
    <property type="entry name" value="MerR_fam"/>
</dbReference>
<evidence type="ECO:0000259" key="2">
    <source>
        <dbReference type="PROSITE" id="PS50937"/>
    </source>
</evidence>
<dbReference type="PROSITE" id="PS50937">
    <property type="entry name" value="HTH_MERR_2"/>
    <property type="match status" value="1"/>
</dbReference>